<dbReference type="Gene3D" id="1.20.1160.11">
    <property type="entry name" value="Paired amphipathic helix"/>
    <property type="match status" value="1"/>
</dbReference>
<evidence type="ECO:0000256" key="2">
    <source>
        <dbReference type="ARBA" id="ARBA00022491"/>
    </source>
</evidence>
<gene>
    <name evidence="4" type="ORF">CSSPTR1EN2_LOCUS10225</name>
</gene>
<comment type="subcellular location">
    <subcellularLocation>
        <location evidence="1">Nucleus</location>
    </subcellularLocation>
</comment>
<dbReference type="PANTHER" id="PTHR12346:SF0">
    <property type="entry name" value="SIN3A, ISOFORM G"/>
    <property type="match status" value="1"/>
</dbReference>
<dbReference type="InterPro" id="IPR036600">
    <property type="entry name" value="PAH_sf"/>
</dbReference>
<dbReference type="InterPro" id="IPR003822">
    <property type="entry name" value="PAH"/>
</dbReference>
<organism evidence="4 5">
    <name type="scientific">Sphagnum troendelagicum</name>
    <dbReference type="NCBI Taxonomy" id="128251"/>
    <lineage>
        <taxon>Eukaryota</taxon>
        <taxon>Viridiplantae</taxon>
        <taxon>Streptophyta</taxon>
        <taxon>Embryophyta</taxon>
        <taxon>Bryophyta</taxon>
        <taxon>Sphagnophytina</taxon>
        <taxon>Sphagnopsida</taxon>
        <taxon>Sphagnales</taxon>
        <taxon>Sphagnaceae</taxon>
        <taxon>Sphagnum</taxon>
    </lineage>
</organism>
<dbReference type="Proteomes" id="UP001497512">
    <property type="component" value="Chromosome 18"/>
</dbReference>
<dbReference type="InterPro" id="IPR039774">
    <property type="entry name" value="Sin3-like"/>
</dbReference>
<keyword evidence="2" id="KW-0678">Repressor</keyword>
<reference evidence="4" key="1">
    <citation type="submission" date="2024-02" db="EMBL/GenBank/DDBJ databases">
        <authorList>
            <consortium name="ELIXIR-Norway"/>
            <consortium name="Elixir Norway"/>
        </authorList>
    </citation>
    <scope>NUCLEOTIDE SEQUENCE</scope>
</reference>
<keyword evidence="5" id="KW-1185">Reference proteome</keyword>
<evidence type="ECO:0000256" key="3">
    <source>
        <dbReference type="ARBA" id="ARBA00023242"/>
    </source>
</evidence>
<proteinExistence type="predicted"/>
<name>A0ABP0U195_9BRYO</name>
<dbReference type="EMBL" id="OZ019910">
    <property type="protein sequence ID" value="CAK9210568.1"/>
    <property type="molecule type" value="Genomic_DNA"/>
</dbReference>
<evidence type="ECO:0000256" key="1">
    <source>
        <dbReference type="ARBA" id="ARBA00004123"/>
    </source>
</evidence>
<evidence type="ECO:0000313" key="5">
    <source>
        <dbReference type="Proteomes" id="UP001497512"/>
    </source>
</evidence>
<evidence type="ECO:0000313" key="4">
    <source>
        <dbReference type="EMBL" id="CAK9210568.1"/>
    </source>
</evidence>
<accession>A0ABP0U195</accession>
<dbReference type="PANTHER" id="PTHR12346">
    <property type="entry name" value="SIN3B-RELATED"/>
    <property type="match status" value="1"/>
</dbReference>
<keyword evidence="3" id="KW-0539">Nucleus</keyword>
<dbReference type="SUPFAM" id="SSF47762">
    <property type="entry name" value="PAH2 domain"/>
    <property type="match status" value="1"/>
</dbReference>
<protein>
    <submittedName>
        <fullName evidence="4">Uncharacterized protein</fullName>
    </submittedName>
</protein>
<dbReference type="Pfam" id="PF02671">
    <property type="entry name" value="PAH"/>
    <property type="match status" value="1"/>
</dbReference>
<sequence>MRGAPREQIAKLQNVSFDPQQEEQESRVDMAAYDQKIILPRTVNSYMENWSQDRYGKCVENFRAAVEETFAGDVGRKNTYMHFAVATTDFQEKRIEVAEWVELVKKHLHGDWWLLFRFANFLPLDYGDRLREETLAKRMEDTKRQTKRVAEALHKAINRGQDCVHSHLQGVFKAFYLAHYFPIKMEAQELDQYDDLLRRIKDRLDFHQHLDADNDQEEQEEKPPQQQQHVQYETFLQIVSMYQTGEKTREQMLEEVGTMLQTEHQDLLHEFYYFMKKD</sequence>